<accession>A0A318HFS9</accession>
<reference evidence="2 3" key="2">
    <citation type="submission" date="2018-06" db="EMBL/GenBank/DDBJ databases">
        <title>Sequencing of bacterial isolates from soil warming experiment in Harvard Forest, Massachusetts, USA.</title>
        <authorList>
            <person name="Deangelis K.PhD."/>
        </authorList>
    </citation>
    <scope>NUCLEOTIDE SEQUENCE [LARGE SCALE GENOMIC DNA]</scope>
    <source>
        <strain evidence="2 3">GAS496</strain>
    </source>
</reference>
<dbReference type="Proteomes" id="UP000247781">
    <property type="component" value="Unassembled WGS sequence"/>
</dbReference>
<comment type="caution">
    <text evidence="2">The sequence shown here is derived from an EMBL/GenBank/DDBJ whole genome shotgun (WGS) entry which is preliminary data.</text>
</comment>
<dbReference type="PANTHER" id="PTHR34989:SF1">
    <property type="entry name" value="PROTEIN HDED"/>
    <property type="match status" value="1"/>
</dbReference>
<dbReference type="Pfam" id="PF03729">
    <property type="entry name" value="DUF308"/>
    <property type="match status" value="2"/>
</dbReference>
<dbReference type="PANTHER" id="PTHR34989">
    <property type="entry name" value="PROTEIN HDED"/>
    <property type="match status" value="1"/>
</dbReference>
<feature type="transmembrane region" description="Helical" evidence="1">
    <location>
        <begin position="139"/>
        <end position="161"/>
    </location>
</feature>
<protein>
    <submittedName>
        <fullName evidence="2">Uncharacterized membrane protein HdeD (DUF308 family)</fullName>
    </submittedName>
</protein>
<dbReference type="OrthoDB" id="3577181at2"/>
<feature type="transmembrane region" description="Helical" evidence="1">
    <location>
        <begin position="115"/>
        <end position="133"/>
    </location>
</feature>
<organism evidence="2 3">
    <name type="scientific">Mycolicibacterium moriokaense</name>
    <dbReference type="NCBI Taxonomy" id="39691"/>
    <lineage>
        <taxon>Bacteria</taxon>
        <taxon>Bacillati</taxon>
        <taxon>Actinomycetota</taxon>
        <taxon>Actinomycetes</taxon>
        <taxon>Mycobacteriales</taxon>
        <taxon>Mycobacteriaceae</taxon>
        <taxon>Mycolicibacterium</taxon>
    </lineage>
</organism>
<evidence type="ECO:0000313" key="2">
    <source>
        <dbReference type="EMBL" id="PXX05974.1"/>
    </source>
</evidence>
<gene>
    <name evidence="2" type="ORF">C8E89_11519</name>
</gene>
<keyword evidence="1" id="KW-0472">Membrane</keyword>
<sequence length="183" mass="18623">MLALGAVALIVGVAVLIWPGESIVVAAAPFGGYLLASGIAQVVGAFTVYTSAASRVLLFISGALSIGLGVVAFRDFNDGAAVWLLTLWIGIGFVFQGVSETVLAISLKELPDRGWYIFVGVLTVIAGVVTLAWPISSIVVLAIVAGVSLVVIGATQIVWALSARSTAKKVEQGVAPLVSSAAS</sequence>
<dbReference type="InterPro" id="IPR005325">
    <property type="entry name" value="DUF308_memb"/>
</dbReference>
<keyword evidence="3" id="KW-1185">Reference proteome</keyword>
<feature type="transmembrane region" description="Helical" evidence="1">
    <location>
        <begin position="32"/>
        <end position="49"/>
    </location>
</feature>
<feature type="transmembrane region" description="Helical" evidence="1">
    <location>
        <begin position="56"/>
        <end position="74"/>
    </location>
</feature>
<evidence type="ECO:0000256" key="1">
    <source>
        <dbReference type="SAM" id="Phobius"/>
    </source>
</evidence>
<feature type="transmembrane region" description="Helical" evidence="1">
    <location>
        <begin position="80"/>
        <end position="103"/>
    </location>
</feature>
<evidence type="ECO:0000313" key="3">
    <source>
        <dbReference type="Proteomes" id="UP000247781"/>
    </source>
</evidence>
<proteinExistence type="predicted"/>
<dbReference type="RefSeq" id="WP_110318036.1">
    <property type="nucleotide sequence ID" value="NZ_QJJU01000015.1"/>
</dbReference>
<name>A0A318HFS9_9MYCO</name>
<dbReference type="InterPro" id="IPR052712">
    <property type="entry name" value="Acid_resist_chaperone_HdeD"/>
</dbReference>
<dbReference type="AlphaFoldDB" id="A0A318HFS9"/>
<keyword evidence="1" id="KW-0812">Transmembrane</keyword>
<reference evidence="3" key="1">
    <citation type="submission" date="2018-05" db="EMBL/GenBank/DDBJ databases">
        <authorList>
            <person name="Deangelis K."/>
            <person name="Huntemann M."/>
            <person name="Clum A."/>
            <person name="Pillay M."/>
            <person name="Palaniappan K."/>
            <person name="Varghese N."/>
            <person name="Mikhailova N."/>
            <person name="Stamatis D."/>
            <person name="Reddy T."/>
            <person name="Daum C."/>
            <person name="Shapiro N."/>
            <person name="Ivanova N."/>
            <person name="Kyrpides N."/>
            <person name="Woyke T."/>
        </authorList>
    </citation>
    <scope>NUCLEOTIDE SEQUENCE [LARGE SCALE GENOMIC DNA]</scope>
    <source>
        <strain evidence="3">GAS496</strain>
    </source>
</reference>
<dbReference type="GO" id="GO:0005886">
    <property type="term" value="C:plasma membrane"/>
    <property type="evidence" value="ECO:0007669"/>
    <property type="project" value="TreeGrafter"/>
</dbReference>
<dbReference type="EMBL" id="QJJU01000015">
    <property type="protein sequence ID" value="PXX05974.1"/>
    <property type="molecule type" value="Genomic_DNA"/>
</dbReference>
<keyword evidence="1" id="KW-1133">Transmembrane helix</keyword>